<evidence type="ECO:0008006" key="3">
    <source>
        <dbReference type="Google" id="ProtNLM"/>
    </source>
</evidence>
<evidence type="ECO:0000313" key="1">
    <source>
        <dbReference type="EMBL" id="GCD39177.1"/>
    </source>
</evidence>
<dbReference type="GeneID" id="95625712"/>
<comment type="caution">
    <text evidence="1">The sequence shown here is derived from an EMBL/GenBank/DDBJ whole genome shotgun (WGS) entry which is preliminary data.</text>
</comment>
<name>A0A7U9L161_9ACTN</name>
<dbReference type="EMBL" id="BHZC01000001">
    <property type="protein sequence ID" value="GCD39177.1"/>
    <property type="molecule type" value="Genomic_DNA"/>
</dbReference>
<dbReference type="Proteomes" id="UP000287830">
    <property type="component" value="Unassembled WGS sequence"/>
</dbReference>
<sequence>MSAPVSEQATPLRVTGPQQEGWACALCGARLYADRSLGVHRIISCGQEVEVELWACAPS</sequence>
<organism evidence="1 2">
    <name type="scientific">Streptomyces chrestomyceticus JCM 4735</name>
    <dbReference type="NCBI Taxonomy" id="1306181"/>
    <lineage>
        <taxon>Bacteria</taxon>
        <taxon>Bacillati</taxon>
        <taxon>Actinomycetota</taxon>
        <taxon>Actinomycetes</taxon>
        <taxon>Kitasatosporales</taxon>
        <taxon>Streptomycetaceae</taxon>
        <taxon>Streptomyces</taxon>
    </lineage>
</organism>
<evidence type="ECO:0000313" key="2">
    <source>
        <dbReference type="Proteomes" id="UP000287830"/>
    </source>
</evidence>
<dbReference type="RefSeq" id="WP_125048202.1">
    <property type="nucleotide sequence ID" value="NZ_BHZC01000001.1"/>
</dbReference>
<accession>A0A7U9L161</accession>
<proteinExistence type="predicted"/>
<reference evidence="1 2" key="1">
    <citation type="submission" date="2018-11" db="EMBL/GenBank/DDBJ databases">
        <title>Whole genome sequence of Streptomyces chrestomyceticus NBRC 13444(T).</title>
        <authorList>
            <person name="Komaki H."/>
            <person name="Tamura T."/>
        </authorList>
    </citation>
    <scope>NUCLEOTIDE SEQUENCE [LARGE SCALE GENOMIC DNA]</scope>
    <source>
        <strain evidence="1 2">NBRC 13444</strain>
    </source>
</reference>
<dbReference type="OrthoDB" id="4252061at2"/>
<dbReference type="AlphaFoldDB" id="A0A7U9L161"/>
<protein>
    <recommendedName>
        <fullName evidence="3">C2H2-type domain-containing protein</fullName>
    </recommendedName>
</protein>
<gene>
    <name evidence="1" type="ORF">OEIGOIKO_07006</name>
</gene>